<dbReference type="RefSeq" id="XP_030997084.1">
    <property type="nucleotide sequence ID" value="XM_031139084.1"/>
</dbReference>
<dbReference type="InterPro" id="IPR001579">
    <property type="entry name" value="Glyco_hydro_18_chit_AS"/>
</dbReference>
<dbReference type="GO" id="GO:0005576">
    <property type="term" value="C:extracellular region"/>
    <property type="evidence" value="ECO:0007669"/>
    <property type="project" value="UniProtKB-SubCell"/>
</dbReference>
<dbReference type="EC" id="3.2.1.14" evidence="4"/>
<dbReference type="CDD" id="cd06548">
    <property type="entry name" value="GH18_chitinase"/>
    <property type="match status" value="1"/>
</dbReference>
<dbReference type="InterPro" id="IPR001223">
    <property type="entry name" value="Glyco_hydro18_cat"/>
</dbReference>
<evidence type="ECO:0000256" key="10">
    <source>
        <dbReference type="ARBA" id="ARBA00023295"/>
    </source>
</evidence>
<sequence>MYAFANLRATGEVYSSDEYADVQQHYDGDSWIDIGRNVYGAVRQIYLQKKKNRNLKVLLSIGGWTYSQNGNFASAASSAPNRATFAKTSVALMKDWGFDGIDVDWEYPKDETEAANFVLLLKAVREALDSYSKQHANDYHFLLSIASPAAPQNYKHLKLKDMADVLDFINLMAYDYAGSWDKTAGHQANLYPNLSNNASTPFSTDRAVTDYLAAGVPGNKLMLGMPLYGRAFQNTDGPGKPYNGVGNGSWELGIWDYKDLAQMRSKEQLDSHAGASYSYDPAGRTMITYDTIDMVYQKIEYIRAKGLAGSMFWEASGDRNDSNSLIGASRAAMGGLMSSPNQLHYPDSQYTNLAAGMPNN</sequence>
<dbReference type="FunFam" id="3.20.20.80:FF:000075">
    <property type="entry name" value="Sporulation-specific chitinase"/>
    <property type="match status" value="1"/>
</dbReference>
<keyword evidence="11" id="KW-0624">Polysaccharide degradation</keyword>
<proteinExistence type="inferred from homology"/>
<name>A0A507B6E1_9PEZI</name>
<dbReference type="GO" id="GO:0008843">
    <property type="term" value="F:endochitinase activity"/>
    <property type="evidence" value="ECO:0007669"/>
    <property type="project" value="UniProtKB-EC"/>
</dbReference>
<dbReference type="GO" id="GO:0000272">
    <property type="term" value="P:polysaccharide catabolic process"/>
    <property type="evidence" value="ECO:0007669"/>
    <property type="project" value="UniProtKB-KW"/>
</dbReference>
<keyword evidence="15" id="KW-1185">Reference proteome</keyword>
<organism evidence="14 15">
    <name type="scientific">Thyridium curvatum</name>
    <dbReference type="NCBI Taxonomy" id="1093900"/>
    <lineage>
        <taxon>Eukaryota</taxon>
        <taxon>Fungi</taxon>
        <taxon>Dikarya</taxon>
        <taxon>Ascomycota</taxon>
        <taxon>Pezizomycotina</taxon>
        <taxon>Sordariomycetes</taxon>
        <taxon>Sordariomycetidae</taxon>
        <taxon>Thyridiales</taxon>
        <taxon>Thyridiaceae</taxon>
        <taxon>Thyridium</taxon>
    </lineage>
</organism>
<dbReference type="SUPFAM" id="SSF54556">
    <property type="entry name" value="Chitinase insertion domain"/>
    <property type="match status" value="1"/>
</dbReference>
<comment type="catalytic activity">
    <reaction evidence="1">
        <text>Random endo-hydrolysis of N-acetyl-beta-D-glucosaminide (1-&gt;4)-beta-linkages in chitin and chitodextrins.</text>
        <dbReference type="EC" id="3.2.1.14"/>
    </reaction>
</comment>
<dbReference type="InterPro" id="IPR029070">
    <property type="entry name" value="Chitinase_insertion_sf"/>
</dbReference>
<dbReference type="EMBL" id="SKBQ01000022">
    <property type="protein sequence ID" value="TPX15373.1"/>
    <property type="molecule type" value="Genomic_DNA"/>
</dbReference>
<evidence type="ECO:0000256" key="3">
    <source>
        <dbReference type="ARBA" id="ARBA00008682"/>
    </source>
</evidence>
<dbReference type="SMART" id="SM00636">
    <property type="entry name" value="Glyco_18"/>
    <property type="match status" value="1"/>
</dbReference>
<evidence type="ECO:0000256" key="11">
    <source>
        <dbReference type="ARBA" id="ARBA00023326"/>
    </source>
</evidence>
<keyword evidence="9" id="KW-0119">Carbohydrate metabolism</keyword>
<dbReference type="PANTHER" id="PTHR11177">
    <property type="entry name" value="CHITINASE"/>
    <property type="match status" value="1"/>
</dbReference>
<evidence type="ECO:0000256" key="8">
    <source>
        <dbReference type="ARBA" id="ARBA00023024"/>
    </source>
</evidence>
<evidence type="ECO:0000256" key="2">
    <source>
        <dbReference type="ARBA" id="ARBA00004613"/>
    </source>
</evidence>
<dbReference type="Gene3D" id="3.10.50.10">
    <property type="match status" value="1"/>
</dbReference>
<keyword evidence="8" id="KW-0146">Chitin degradation</keyword>
<comment type="similarity">
    <text evidence="3">Belongs to the glycosyl hydrolase 18 family. Chitinase class V subfamily.</text>
</comment>
<evidence type="ECO:0000256" key="12">
    <source>
        <dbReference type="RuleBase" id="RU000489"/>
    </source>
</evidence>
<dbReference type="InterPro" id="IPR050314">
    <property type="entry name" value="Glycosyl_Hydrlase_18"/>
</dbReference>
<dbReference type="InterPro" id="IPR011583">
    <property type="entry name" value="Chitinase_II/V-like_cat"/>
</dbReference>
<dbReference type="SUPFAM" id="SSF51445">
    <property type="entry name" value="(Trans)glycosidases"/>
    <property type="match status" value="1"/>
</dbReference>
<dbReference type="PROSITE" id="PS51910">
    <property type="entry name" value="GH18_2"/>
    <property type="match status" value="1"/>
</dbReference>
<comment type="caution">
    <text evidence="14">The sequence shown here is derived from an EMBL/GenBank/DDBJ whole genome shotgun (WGS) entry which is preliminary data.</text>
</comment>
<evidence type="ECO:0000256" key="4">
    <source>
        <dbReference type="ARBA" id="ARBA00012729"/>
    </source>
</evidence>
<dbReference type="GO" id="GO:0008061">
    <property type="term" value="F:chitin binding"/>
    <property type="evidence" value="ECO:0007669"/>
    <property type="project" value="InterPro"/>
</dbReference>
<evidence type="ECO:0000259" key="13">
    <source>
        <dbReference type="PROSITE" id="PS51910"/>
    </source>
</evidence>
<dbReference type="GeneID" id="41972097"/>
<dbReference type="PROSITE" id="PS01095">
    <property type="entry name" value="GH18_1"/>
    <property type="match status" value="1"/>
</dbReference>
<keyword evidence="7 12" id="KW-0378">Hydrolase</keyword>
<keyword evidence="6" id="KW-0732">Signal</keyword>
<dbReference type="AlphaFoldDB" id="A0A507B6E1"/>
<evidence type="ECO:0000313" key="15">
    <source>
        <dbReference type="Proteomes" id="UP000319257"/>
    </source>
</evidence>
<evidence type="ECO:0000256" key="9">
    <source>
        <dbReference type="ARBA" id="ARBA00023277"/>
    </source>
</evidence>
<dbReference type="STRING" id="1093900.A0A507B6E1"/>
<dbReference type="InParanoid" id="A0A507B6E1"/>
<evidence type="ECO:0000256" key="7">
    <source>
        <dbReference type="ARBA" id="ARBA00022801"/>
    </source>
</evidence>
<dbReference type="Pfam" id="PF00704">
    <property type="entry name" value="Glyco_hydro_18"/>
    <property type="match status" value="1"/>
</dbReference>
<dbReference type="OrthoDB" id="76388at2759"/>
<evidence type="ECO:0000256" key="5">
    <source>
        <dbReference type="ARBA" id="ARBA00022525"/>
    </source>
</evidence>
<dbReference type="InterPro" id="IPR017853">
    <property type="entry name" value="GH"/>
</dbReference>
<dbReference type="PANTHER" id="PTHR11177:SF365">
    <property type="entry name" value="ENDOCHITINASE B"/>
    <property type="match status" value="1"/>
</dbReference>
<protein>
    <recommendedName>
        <fullName evidence="4">chitinase</fullName>
        <ecNumber evidence="4">3.2.1.14</ecNumber>
    </recommendedName>
</protein>
<dbReference type="FunCoup" id="A0A507B6E1">
    <property type="interactions" value="560"/>
</dbReference>
<gene>
    <name evidence="14" type="ORF">E0L32_004650</name>
</gene>
<keyword evidence="5" id="KW-0964">Secreted</keyword>
<reference evidence="14 15" key="1">
    <citation type="submission" date="2019-06" db="EMBL/GenBank/DDBJ databases">
        <title>Draft genome sequence of the filamentous fungus Phialemoniopsis curvata isolated from diesel fuel.</title>
        <authorList>
            <person name="Varaljay V.A."/>
            <person name="Lyon W.J."/>
            <person name="Crouch A.L."/>
            <person name="Drake C.E."/>
            <person name="Hollomon J.M."/>
            <person name="Nadeau L.J."/>
            <person name="Nunn H.S."/>
            <person name="Stevenson B.S."/>
            <person name="Bojanowski C.L."/>
            <person name="Crookes-Goodson W.J."/>
        </authorList>
    </citation>
    <scope>NUCLEOTIDE SEQUENCE [LARGE SCALE GENOMIC DNA]</scope>
    <source>
        <strain evidence="14 15">D216</strain>
    </source>
</reference>
<dbReference type="Gene3D" id="3.20.20.80">
    <property type="entry name" value="Glycosidases"/>
    <property type="match status" value="1"/>
</dbReference>
<evidence type="ECO:0000256" key="6">
    <source>
        <dbReference type="ARBA" id="ARBA00022729"/>
    </source>
</evidence>
<keyword evidence="10 12" id="KW-0326">Glycosidase</keyword>
<feature type="domain" description="GH18" evidence="13">
    <location>
        <begin position="1"/>
        <end position="336"/>
    </location>
</feature>
<dbReference type="Proteomes" id="UP000319257">
    <property type="component" value="Unassembled WGS sequence"/>
</dbReference>
<comment type="subcellular location">
    <subcellularLocation>
        <location evidence="2">Secreted</location>
    </subcellularLocation>
</comment>
<accession>A0A507B6E1</accession>
<evidence type="ECO:0000313" key="14">
    <source>
        <dbReference type="EMBL" id="TPX15373.1"/>
    </source>
</evidence>
<evidence type="ECO:0000256" key="1">
    <source>
        <dbReference type="ARBA" id="ARBA00000822"/>
    </source>
</evidence>
<dbReference type="GO" id="GO:0006032">
    <property type="term" value="P:chitin catabolic process"/>
    <property type="evidence" value="ECO:0007669"/>
    <property type="project" value="UniProtKB-KW"/>
</dbReference>
<dbReference type="FunFam" id="3.10.50.10:FF:000005">
    <property type="entry name" value="Endochitinase B1"/>
    <property type="match status" value="1"/>
</dbReference>